<dbReference type="EMBL" id="CACTIH010004393">
    <property type="protein sequence ID" value="CAA2990778.1"/>
    <property type="molecule type" value="Genomic_DNA"/>
</dbReference>
<dbReference type="Gramene" id="OE9A047778T1">
    <property type="protein sequence ID" value="OE9A047778C1"/>
    <property type="gene ID" value="OE9A047778"/>
</dbReference>
<evidence type="ECO:0000313" key="4">
    <source>
        <dbReference type="Proteomes" id="UP000594638"/>
    </source>
</evidence>
<dbReference type="GO" id="GO:0006364">
    <property type="term" value="P:rRNA processing"/>
    <property type="evidence" value="ECO:0007669"/>
    <property type="project" value="UniProtKB-KW"/>
</dbReference>
<dbReference type="Proteomes" id="UP000594638">
    <property type="component" value="Unassembled WGS sequence"/>
</dbReference>
<comment type="caution">
    <text evidence="3">The sequence shown here is derived from an EMBL/GenBank/DDBJ whole genome shotgun (WGS) entry which is preliminary data.</text>
</comment>
<dbReference type="OrthoDB" id="263560at2759"/>
<evidence type="ECO:0000256" key="1">
    <source>
        <dbReference type="ARBA" id="ARBA00006524"/>
    </source>
</evidence>
<sequence>MLYPIFSGDPKFSLPPFCSKLTSTFCNTVFSLCFDFERDRGERFSYCTALMESLNGAVEPVPSCSLEKQGRFSPLQERISKLLSQWTALQMAVQNEWGGCDSLEKSEQLAYDVLSWLFQSKELLRVEDLENLLHERLLLSFNTEIEDGSIEEVAEQLMIIGEDHLHGNLVSFQLNENHQKVGNSGQQTTTNGFRQK</sequence>
<reference evidence="3 4" key="1">
    <citation type="submission" date="2019-12" db="EMBL/GenBank/DDBJ databases">
        <authorList>
            <person name="Alioto T."/>
            <person name="Alioto T."/>
            <person name="Gomez Garrido J."/>
        </authorList>
    </citation>
    <scope>NUCLEOTIDE SEQUENCE [LARGE SCALE GENOMIC DNA]</scope>
</reference>
<accession>A0A8S0SEK5</accession>
<keyword evidence="4" id="KW-1185">Reference proteome</keyword>
<dbReference type="Pfam" id="PF10273">
    <property type="entry name" value="WGG"/>
    <property type="match status" value="1"/>
</dbReference>
<evidence type="ECO:0000256" key="2">
    <source>
        <dbReference type="ARBA" id="ARBA00022552"/>
    </source>
</evidence>
<evidence type="ECO:0008006" key="5">
    <source>
        <dbReference type="Google" id="ProtNLM"/>
    </source>
</evidence>
<name>A0A8S0SEK5_OLEEU</name>
<proteinExistence type="inferred from homology"/>
<protein>
    <recommendedName>
        <fullName evidence="5">Pre-rRNA-processing protein TSR2 homolog</fullName>
    </recommendedName>
</protein>
<evidence type="ECO:0000313" key="3">
    <source>
        <dbReference type="EMBL" id="CAA2990778.1"/>
    </source>
</evidence>
<dbReference type="InterPro" id="IPR019398">
    <property type="entry name" value="Pre-rRNA_process_TSR2"/>
</dbReference>
<comment type="similarity">
    <text evidence="1">Belongs to the TSR2 family.</text>
</comment>
<dbReference type="PANTHER" id="PTHR21250">
    <property type="entry name" value="PRE-RRNA-PROCESSING PROTEIN TSR2 HOMOLOG"/>
    <property type="match status" value="1"/>
</dbReference>
<gene>
    <name evidence="3" type="ORF">OLEA9_A047778</name>
</gene>
<organism evidence="3 4">
    <name type="scientific">Olea europaea subsp. europaea</name>
    <dbReference type="NCBI Taxonomy" id="158383"/>
    <lineage>
        <taxon>Eukaryota</taxon>
        <taxon>Viridiplantae</taxon>
        <taxon>Streptophyta</taxon>
        <taxon>Embryophyta</taxon>
        <taxon>Tracheophyta</taxon>
        <taxon>Spermatophyta</taxon>
        <taxon>Magnoliopsida</taxon>
        <taxon>eudicotyledons</taxon>
        <taxon>Gunneridae</taxon>
        <taxon>Pentapetalae</taxon>
        <taxon>asterids</taxon>
        <taxon>lamiids</taxon>
        <taxon>Lamiales</taxon>
        <taxon>Oleaceae</taxon>
        <taxon>Oleeae</taxon>
        <taxon>Olea</taxon>
    </lineage>
</organism>
<dbReference type="AlphaFoldDB" id="A0A8S0SEK5"/>
<keyword evidence="2" id="KW-0698">rRNA processing</keyword>